<gene>
    <name evidence="3" type="ORF">R1flu_022962</name>
</gene>
<evidence type="ECO:0000313" key="4">
    <source>
        <dbReference type="Proteomes" id="UP001605036"/>
    </source>
</evidence>
<proteinExistence type="predicted"/>
<dbReference type="InterPro" id="IPR036423">
    <property type="entry name" value="SOD-like_Cu/Zn_dom_sf"/>
</dbReference>
<feature type="domain" description="Superoxide dismutase copper/zinc binding" evidence="2">
    <location>
        <begin position="30"/>
        <end position="138"/>
    </location>
</feature>
<evidence type="ECO:0000256" key="1">
    <source>
        <dbReference type="ARBA" id="ARBA00023008"/>
    </source>
</evidence>
<dbReference type="EMBL" id="JBHFFA010000007">
    <property type="protein sequence ID" value="KAL2611270.1"/>
    <property type="molecule type" value="Genomic_DNA"/>
</dbReference>
<evidence type="ECO:0000259" key="2">
    <source>
        <dbReference type="Pfam" id="PF00080"/>
    </source>
</evidence>
<comment type="caution">
    <text evidence="3">The sequence shown here is derived from an EMBL/GenBank/DDBJ whole genome shotgun (WGS) entry which is preliminary data.</text>
</comment>
<dbReference type="Proteomes" id="UP001605036">
    <property type="component" value="Unassembled WGS sequence"/>
</dbReference>
<name>A0ABD1XQN7_9MARC</name>
<reference evidence="3 4" key="1">
    <citation type="submission" date="2024-09" db="EMBL/GenBank/DDBJ databases">
        <title>Chromosome-scale assembly of Riccia fluitans.</title>
        <authorList>
            <person name="Paukszto L."/>
            <person name="Sawicki J."/>
            <person name="Karawczyk K."/>
            <person name="Piernik-Szablinska J."/>
            <person name="Szczecinska M."/>
            <person name="Mazdziarz M."/>
        </authorList>
    </citation>
    <scope>NUCLEOTIDE SEQUENCE [LARGE SCALE GENOMIC DNA]</scope>
    <source>
        <strain evidence="3">Rf_01</strain>
        <tissue evidence="3">Aerial parts of the thallus</tissue>
    </source>
</reference>
<dbReference type="Gene3D" id="2.60.40.200">
    <property type="entry name" value="Superoxide dismutase, copper/zinc binding domain"/>
    <property type="match status" value="2"/>
</dbReference>
<dbReference type="InterPro" id="IPR024134">
    <property type="entry name" value="SOD_Cu/Zn_/chaperone"/>
</dbReference>
<dbReference type="InterPro" id="IPR001424">
    <property type="entry name" value="SOD_Cu_Zn_dom"/>
</dbReference>
<dbReference type="PANTHER" id="PTHR10003">
    <property type="entry name" value="SUPEROXIDE DISMUTASE CU-ZN -RELATED"/>
    <property type="match status" value="1"/>
</dbReference>
<protein>
    <recommendedName>
        <fullName evidence="2">Superoxide dismutase copper/zinc binding domain-containing protein</fullName>
    </recommendedName>
</protein>
<keyword evidence="1" id="KW-0186">Copper</keyword>
<dbReference type="AlphaFoldDB" id="A0ABD1XQN7"/>
<dbReference type="Pfam" id="PF00080">
    <property type="entry name" value="Sod_Cu"/>
    <property type="match status" value="1"/>
</dbReference>
<dbReference type="SUPFAM" id="SSF49329">
    <property type="entry name" value="Cu,Zn superoxide dismutase-like"/>
    <property type="match status" value="2"/>
</dbReference>
<evidence type="ECO:0000313" key="3">
    <source>
        <dbReference type="EMBL" id="KAL2611270.1"/>
    </source>
</evidence>
<accession>A0ABD1XQN7</accession>
<organism evidence="3 4">
    <name type="scientific">Riccia fluitans</name>
    <dbReference type="NCBI Taxonomy" id="41844"/>
    <lineage>
        <taxon>Eukaryota</taxon>
        <taxon>Viridiplantae</taxon>
        <taxon>Streptophyta</taxon>
        <taxon>Embryophyta</taxon>
        <taxon>Marchantiophyta</taxon>
        <taxon>Marchantiopsida</taxon>
        <taxon>Marchantiidae</taxon>
        <taxon>Marchantiales</taxon>
        <taxon>Ricciaceae</taxon>
        <taxon>Riccia</taxon>
    </lineage>
</organism>
<sequence length="146" mass="15564">MGPYHGFSTSGTCFKLDTGGGVAEFRGPTVYGLVRFTQVNECESQIEASFDGLTPAPHSWSVNEYGDVRHVAASTGLPGPHSWSVNENGDFRHGAASTGLSYPPHVLNLPNPVTEDEKKAGMLGTLVADSSGNAERVLREKNSCRL</sequence>
<keyword evidence="4" id="KW-1185">Reference proteome</keyword>